<evidence type="ECO:0000313" key="2">
    <source>
        <dbReference type="EMBL" id="KAJ8387316.1"/>
    </source>
</evidence>
<comment type="caution">
    <text evidence="2">The sequence shown here is derived from an EMBL/GenBank/DDBJ whole genome shotgun (WGS) entry which is preliminary data.</text>
</comment>
<feature type="region of interest" description="Disordered" evidence="1">
    <location>
        <begin position="1"/>
        <end position="22"/>
    </location>
</feature>
<gene>
    <name evidence="2" type="ORF">AAFF_G00158120</name>
</gene>
<sequence>MELQRAAKRKKKRKKKKKRGYPDLSSVWEAGCPSFFHGGEDQFGIPERRLQRSAVADGSGRGCLAAPRGRSRRTGSADSLARIAALLERDSGCCGAGVS</sequence>
<dbReference type="Proteomes" id="UP001221898">
    <property type="component" value="Unassembled WGS sequence"/>
</dbReference>
<evidence type="ECO:0000256" key="1">
    <source>
        <dbReference type="SAM" id="MobiDB-lite"/>
    </source>
</evidence>
<organism evidence="2 3">
    <name type="scientific">Aldrovandia affinis</name>
    <dbReference type="NCBI Taxonomy" id="143900"/>
    <lineage>
        <taxon>Eukaryota</taxon>
        <taxon>Metazoa</taxon>
        <taxon>Chordata</taxon>
        <taxon>Craniata</taxon>
        <taxon>Vertebrata</taxon>
        <taxon>Euteleostomi</taxon>
        <taxon>Actinopterygii</taxon>
        <taxon>Neopterygii</taxon>
        <taxon>Teleostei</taxon>
        <taxon>Notacanthiformes</taxon>
        <taxon>Halosauridae</taxon>
        <taxon>Aldrovandia</taxon>
    </lineage>
</organism>
<protein>
    <submittedName>
        <fullName evidence="2">Uncharacterized protein</fullName>
    </submittedName>
</protein>
<evidence type="ECO:0000313" key="3">
    <source>
        <dbReference type="Proteomes" id="UP001221898"/>
    </source>
</evidence>
<feature type="compositionally biased region" description="Basic residues" evidence="1">
    <location>
        <begin position="1"/>
        <end position="19"/>
    </location>
</feature>
<dbReference type="EMBL" id="JAINUG010000213">
    <property type="protein sequence ID" value="KAJ8387316.1"/>
    <property type="molecule type" value="Genomic_DNA"/>
</dbReference>
<dbReference type="AlphaFoldDB" id="A0AAD7RN22"/>
<proteinExistence type="predicted"/>
<accession>A0AAD7RN22</accession>
<reference evidence="2" key="1">
    <citation type="journal article" date="2023" name="Science">
        <title>Genome structures resolve the early diversification of teleost fishes.</title>
        <authorList>
            <person name="Parey E."/>
            <person name="Louis A."/>
            <person name="Montfort J."/>
            <person name="Bouchez O."/>
            <person name="Roques C."/>
            <person name="Iampietro C."/>
            <person name="Lluch J."/>
            <person name="Castinel A."/>
            <person name="Donnadieu C."/>
            <person name="Desvignes T."/>
            <person name="Floi Bucao C."/>
            <person name="Jouanno E."/>
            <person name="Wen M."/>
            <person name="Mejri S."/>
            <person name="Dirks R."/>
            <person name="Jansen H."/>
            <person name="Henkel C."/>
            <person name="Chen W.J."/>
            <person name="Zahm M."/>
            <person name="Cabau C."/>
            <person name="Klopp C."/>
            <person name="Thompson A.W."/>
            <person name="Robinson-Rechavi M."/>
            <person name="Braasch I."/>
            <person name="Lecointre G."/>
            <person name="Bobe J."/>
            <person name="Postlethwait J.H."/>
            <person name="Berthelot C."/>
            <person name="Roest Crollius H."/>
            <person name="Guiguen Y."/>
        </authorList>
    </citation>
    <scope>NUCLEOTIDE SEQUENCE</scope>
    <source>
        <strain evidence="2">NC1722</strain>
    </source>
</reference>
<keyword evidence="3" id="KW-1185">Reference proteome</keyword>
<name>A0AAD7RN22_9TELE</name>